<proteinExistence type="inferred from homology"/>
<feature type="compositionally biased region" description="Polar residues" evidence="4">
    <location>
        <begin position="27"/>
        <end position="37"/>
    </location>
</feature>
<evidence type="ECO:0000256" key="2">
    <source>
        <dbReference type="ARBA" id="ARBA00005605"/>
    </source>
</evidence>
<comment type="function">
    <text evidence="1 3">Regulator of type 1 phosphatases which maintains protein phosphatase activity under strict control.</text>
</comment>
<dbReference type="Proteomes" id="UP001321760">
    <property type="component" value="Unassembled WGS sequence"/>
</dbReference>
<dbReference type="PANTHER" id="PTHR20835:SF0">
    <property type="entry name" value="E3 UBIQUITIN-PROTEIN LIGASE PPP1R11"/>
    <property type="match status" value="1"/>
</dbReference>
<evidence type="ECO:0000313" key="6">
    <source>
        <dbReference type="Proteomes" id="UP001321760"/>
    </source>
</evidence>
<gene>
    <name evidence="5" type="ORF">QBC34DRAFT_391321</name>
</gene>
<evidence type="ECO:0000313" key="5">
    <source>
        <dbReference type="EMBL" id="KAK4455016.1"/>
    </source>
</evidence>
<name>A0AAV9H7H4_9PEZI</name>
<dbReference type="Pfam" id="PF07491">
    <property type="entry name" value="PPI_Ypi1"/>
    <property type="match status" value="1"/>
</dbReference>
<keyword evidence="3" id="KW-0539">Nucleus</keyword>
<accession>A0AAV9H7H4</accession>
<dbReference type="EMBL" id="MU865915">
    <property type="protein sequence ID" value="KAK4455016.1"/>
    <property type="molecule type" value="Genomic_DNA"/>
</dbReference>
<dbReference type="GO" id="GO:0004865">
    <property type="term" value="F:protein serine/threonine phosphatase inhibitor activity"/>
    <property type="evidence" value="ECO:0007669"/>
    <property type="project" value="UniProtKB-UniRule"/>
</dbReference>
<organism evidence="5 6">
    <name type="scientific">Podospora aff. communis PSN243</name>
    <dbReference type="NCBI Taxonomy" id="3040156"/>
    <lineage>
        <taxon>Eukaryota</taxon>
        <taxon>Fungi</taxon>
        <taxon>Dikarya</taxon>
        <taxon>Ascomycota</taxon>
        <taxon>Pezizomycotina</taxon>
        <taxon>Sordariomycetes</taxon>
        <taxon>Sordariomycetidae</taxon>
        <taxon>Sordariales</taxon>
        <taxon>Podosporaceae</taxon>
        <taxon>Podospora</taxon>
    </lineage>
</organism>
<dbReference type="AlphaFoldDB" id="A0AAV9H7H4"/>
<feature type="compositionally biased region" description="Low complexity" evidence="4">
    <location>
        <begin position="1"/>
        <end position="26"/>
    </location>
</feature>
<keyword evidence="6" id="KW-1185">Reference proteome</keyword>
<feature type="region of interest" description="Disordered" evidence="4">
    <location>
        <begin position="1"/>
        <end position="180"/>
    </location>
</feature>
<reference evidence="5" key="2">
    <citation type="submission" date="2023-05" db="EMBL/GenBank/DDBJ databases">
        <authorList>
            <consortium name="Lawrence Berkeley National Laboratory"/>
            <person name="Steindorff A."/>
            <person name="Hensen N."/>
            <person name="Bonometti L."/>
            <person name="Westerberg I."/>
            <person name="Brannstrom I.O."/>
            <person name="Guillou S."/>
            <person name="Cros-Aarteil S."/>
            <person name="Calhoun S."/>
            <person name="Haridas S."/>
            <person name="Kuo A."/>
            <person name="Mondo S."/>
            <person name="Pangilinan J."/>
            <person name="Riley R."/>
            <person name="Labutti K."/>
            <person name="Andreopoulos B."/>
            <person name="Lipzen A."/>
            <person name="Chen C."/>
            <person name="Yanf M."/>
            <person name="Daum C."/>
            <person name="Ng V."/>
            <person name="Clum A."/>
            <person name="Ohm R."/>
            <person name="Martin F."/>
            <person name="Silar P."/>
            <person name="Natvig D."/>
            <person name="Lalanne C."/>
            <person name="Gautier V."/>
            <person name="Ament-Velasquez S.L."/>
            <person name="Kruys A."/>
            <person name="Hutchinson M.I."/>
            <person name="Powell A.J."/>
            <person name="Barry K."/>
            <person name="Miller A.N."/>
            <person name="Grigoriev I.V."/>
            <person name="Debuchy R."/>
            <person name="Gladieux P."/>
            <person name="Thoren M.H."/>
            <person name="Johannesson H."/>
        </authorList>
    </citation>
    <scope>NUCLEOTIDE SEQUENCE</scope>
    <source>
        <strain evidence="5">PSN243</strain>
    </source>
</reference>
<evidence type="ECO:0000256" key="3">
    <source>
        <dbReference type="RuleBase" id="RU367162"/>
    </source>
</evidence>
<evidence type="ECO:0000256" key="4">
    <source>
        <dbReference type="SAM" id="MobiDB-lite"/>
    </source>
</evidence>
<feature type="compositionally biased region" description="Polar residues" evidence="4">
    <location>
        <begin position="169"/>
        <end position="180"/>
    </location>
</feature>
<dbReference type="GO" id="GO:0005634">
    <property type="term" value="C:nucleus"/>
    <property type="evidence" value="ECO:0007669"/>
    <property type="project" value="UniProtKB-SubCell"/>
</dbReference>
<feature type="compositionally biased region" description="Basic and acidic residues" evidence="4">
    <location>
        <begin position="103"/>
        <end position="133"/>
    </location>
</feature>
<sequence>MASTASQQRQAQSQQITGGQTQISTQPATQQTETRSQAVLILRGASTSNGRSVQWREDVVDNEGLGRKSSKVCCIYHRPRAVGESSDESSSDSSSSSSDSDSDSGREGARPSKKMGEDKGKKPSHDHDHDCGSHSHGHRRSRRDGNGKRRRPSPNAYEKMPKNKPRDQGPSNDKNTAPAK</sequence>
<comment type="caution">
    <text evidence="5">The sequence shown here is derived from an EMBL/GenBank/DDBJ whole genome shotgun (WGS) entry which is preliminary data.</text>
</comment>
<protein>
    <recommendedName>
        <fullName evidence="3">Type 1 phosphatases regulator</fullName>
    </recommendedName>
</protein>
<evidence type="ECO:0000256" key="1">
    <source>
        <dbReference type="ARBA" id="ARBA00003401"/>
    </source>
</evidence>
<comment type="subcellular location">
    <subcellularLocation>
        <location evidence="3">Nucleus</location>
    </subcellularLocation>
</comment>
<feature type="compositionally biased region" description="Basic residues" evidence="4">
    <location>
        <begin position="135"/>
        <end position="152"/>
    </location>
</feature>
<dbReference type="GO" id="GO:0008157">
    <property type="term" value="F:protein phosphatase 1 binding"/>
    <property type="evidence" value="ECO:0007669"/>
    <property type="project" value="TreeGrafter"/>
</dbReference>
<keyword evidence="5" id="KW-0650">Protein phosphatase inhibitor</keyword>
<dbReference type="InterPro" id="IPR011107">
    <property type="entry name" value="PPI_Ypi1"/>
</dbReference>
<comment type="similarity">
    <text evidence="2 3">Belongs to the YPI1 family.</text>
</comment>
<reference evidence="5" key="1">
    <citation type="journal article" date="2023" name="Mol. Phylogenet. Evol.">
        <title>Genome-scale phylogeny and comparative genomics of the fungal order Sordariales.</title>
        <authorList>
            <person name="Hensen N."/>
            <person name="Bonometti L."/>
            <person name="Westerberg I."/>
            <person name="Brannstrom I.O."/>
            <person name="Guillou S."/>
            <person name="Cros-Aarteil S."/>
            <person name="Calhoun S."/>
            <person name="Haridas S."/>
            <person name="Kuo A."/>
            <person name="Mondo S."/>
            <person name="Pangilinan J."/>
            <person name="Riley R."/>
            <person name="LaButti K."/>
            <person name="Andreopoulos B."/>
            <person name="Lipzen A."/>
            <person name="Chen C."/>
            <person name="Yan M."/>
            <person name="Daum C."/>
            <person name="Ng V."/>
            <person name="Clum A."/>
            <person name="Steindorff A."/>
            <person name="Ohm R.A."/>
            <person name="Martin F."/>
            <person name="Silar P."/>
            <person name="Natvig D.O."/>
            <person name="Lalanne C."/>
            <person name="Gautier V."/>
            <person name="Ament-Velasquez S.L."/>
            <person name="Kruys A."/>
            <person name="Hutchinson M.I."/>
            <person name="Powell A.J."/>
            <person name="Barry K."/>
            <person name="Miller A.N."/>
            <person name="Grigoriev I.V."/>
            <person name="Debuchy R."/>
            <person name="Gladieux P."/>
            <person name="Hiltunen Thoren M."/>
            <person name="Johannesson H."/>
        </authorList>
    </citation>
    <scope>NUCLEOTIDE SEQUENCE</scope>
    <source>
        <strain evidence="5">PSN243</strain>
    </source>
</reference>
<dbReference type="PANTHER" id="PTHR20835">
    <property type="entry name" value="E3 UBIQUITIN-PROTEIN LIGASE PPP1R11-RELATED"/>
    <property type="match status" value="1"/>
</dbReference>